<reference evidence="1 2" key="1">
    <citation type="submission" date="2014-04" db="EMBL/GenBank/DDBJ databases">
        <authorList>
            <consortium name="DOE Joint Genome Institute"/>
            <person name="Kuo A."/>
            <person name="Kohler A."/>
            <person name="Costa M.D."/>
            <person name="Nagy L.G."/>
            <person name="Floudas D."/>
            <person name="Copeland A."/>
            <person name="Barry K.W."/>
            <person name="Cichocki N."/>
            <person name="Veneault-Fourrey C."/>
            <person name="LaButti K."/>
            <person name="Lindquist E.A."/>
            <person name="Lipzen A."/>
            <person name="Lundell T."/>
            <person name="Morin E."/>
            <person name="Murat C."/>
            <person name="Sun H."/>
            <person name="Tunlid A."/>
            <person name="Henrissat B."/>
            <person name="Grigoriev I.V."/>
            <person name="Hibbett D.S."/>
            <person name="Martin F."/>
            <person name="Nordberg H.P."/>
            <person name="Cantor M.N."/>
            <person name="Hua S.X."/>
        </authorList>
    </citation>
    <scope>NUCLEOTIDE SEQUENCE [LARGE SCALE GENOMIC DNA]</scope>
    <source>
        <strain evidence="1 2">441</strain>
    </source>
</reference>
<evidence type="ECO:0000313" key="1">
    <source>
        <dbReference type="EMBL" id="KIK23379.1"/>
    </source>
</evidence>
<evidence type="ECO:0000313" key="2">
    <source>
        <dbReference type="Proteomes" id="UP000054018"/>
    </source>
</evidence>
<protein>
    <submittedName>
        <fullName evidence="1">Uncharacterized protein</fullName>
    </submittedName>
</protein>
<organism evidence="1 2">
    <name type="scientific">Pisolithus microcarpus 441</name>
    <dbReference type="NCBI Taxonomy" id="765257"/>
    <lineage>
        <taxon>Eukaryota</taxon>
        <taxon>Fungi</taxon>
        <taxon>Dikarya</taxon>
        <taxon>Basidiomycota</taxon>
        <taxon>Agaricomycotina</taxon>
        <taxon>Agaricomycetes</taxon>
        <taxon>Agaricomycetidae</taxon>
        <taxon>Boletales</taxon>
        <taxon>Sclerodermatineae</taxon>
        <taxon>Pisolithaceae</taxon>
        <taxon>Pisolithus</taxon>
    </lineage>
</organism>
<proteinExistence type="predicted"/>
<sequence length="76" mass="8777">MTNFPSPSSTNCYTTPPNLYMVYCSYATRVCPLHSVLIRLNLIVSFYIQNMWSYIPGLLDHNLRLRAIAPRSVRPQ</sequence>
<name>A0A0C9ZBR1_9AGAM</name>
<dbReference type="Proteomes" id="UP000054018">
    <property type="component" value="Unassembled WGS sequence"/>
</dbReference>
<dbReference type="EMBL" id="KN833726">
    <property type="protein sequence ID" value="KIK23379.1"/>
    <property type="molecule type" value="Genomic_DNA"/>
</dbReference>
<gene>
    <name evidence="1" type="ORF">PISMIDRAFT_679334</name>
</gene>
<reference evidence="2" key="2">
    <citation type="submission" date="2015-01" db="EMBL/GenBank/DDBJ databases">
        <title>Evolutionary Origins and Diversification of the Mycorrhizal Mutualists.</title>
        <authorList>
            <consortium name="DOE Joint Genome Institute"/>
            <consortium name="Mycorrhizal Genomics Consortium"/>
            <person name="Kohler A."/>
            <person name="Kuo A."/>
            <person name="Nagy L.G."/>
            <person name="Floudas D."/>
            <person name="Copeland A."/>
            <person name="Barry K.W."/>
            <person name="Cichocki N."/>
            <person name="Veneault-Fourrey C."/>
            <person name="LaButti K."/>
            <person name="Lindquist E.A."/>
            <person name="Lipzen A."/>
            <person name="Lundell T."/>
            <person name="Morin E."/>
            <person name="Murat C."/>
            <person name="Riley R."/>
            <person name="Ohm R."/>
            <person name="Sun H."/>
            <person name="Tunlid A."/>
            <person name="Henrissat B."/>
            <person name="Grigoriev I.V."/>
            <person name="Hibbett D.S."/>
            <person name="Martin F."/>
        </authorList>
    </citation>
    <scope>NUCLEOTIDE SEQUENCE [LARGE SCALE GENOMIC DNA]</scope>
    <source>
        <strain evidence="2">441</strain>
    </source>
</reference>
<keyword evidence="2" id="KW-1185">Reference proteome</keyword>
<accession>A0A0C9ZBR1</accession>
<dbReference type="AlphaFoldDB" id="A0A0C9ZBR1"/>
<dbReference type="HOGENOM" id="CLU_2655440_0_0_1"/>